<dbReference type="Gene3D" id="3.30.200.20">
    <property type="entry name" value="Phosphorylase Kinase, domain 1"/>
    <property type="match status" value="1"/>
</dbReference>
<feature type="region of interest" description="Disordered" evidence="10">
    <location>
        <begin position="399"/>
        <end position="440"/>
    </location>
</feature>
<keyword evidence="14" id="KW-1185">Reference proteome</keyword>
<name>A0A1J1LNW3_9CYAN</name>
<evidence type="ECO:0000256" key="5">
    <source>
        <dbReference type="ARBA" id="ARBA00022777"/>
    </source>
</evidence>
<keyword evidence="11" id="KW-1133">Transmembrane helix</keyword>
<feature type="binding site" evidence="9">
    <location>
        <position position="46"/>
    </location>
    <ligand>
        <name>ATP</name>
        <dbReference type="ChEBI" id="CHEBI:30616"/>
    </ligand>
</feature>
<keyword evidence="11" id="KW-0812">Transmembrane</keyword>
<keyword evidence="6 9" id="KW-0067">ATP-binding</keyword>
<keyword evidence="4 9" id="KW-0547">Nucleotide-binding</keyword>
<dbReference type="PROSITE" id="PS50011">
    <property type="entry name" value="PROTEIN_KINASE_DOM"/>
    <property type="match status" value="1"/>
</dbReference>
<dbReference type="PANTHER" id="PTHR24363:SF0">
    <property type="entry name" value="SERINE_THREONINE KINASE LIKE DOMAIN CONTAINING 1"/>
    <property type="match status" value="1"/>
</dbReference>
<proteinExistence type="predicted"/>
<feature type="compositionally biased region" description="Basic and acidic residues" evidence="10">
    <location>
        <begin position="561"/>
        <end position="574"/>
    </location>
</feature>
<dbReference type="GO" id="GO:0005524">
    <property type="term" value="F:ATP binding"/>
    <property type="evidence" value="ECO:0007669"/>
    <property type="project" value="UniProtKB-UniRule"/>
</dbReference>
<keyword evidence="11" id="KW-0472">Membrane</keyword>
<dbReference type="SUPFAM" id="SSF56112">
    <property type="entry name" value="Protein kinase-like (PK-like)"/>
    <property type="match status" value="1"/>
</dbReference>
<evidence type="ECO:0000313" key="14">
    <source>
        <dbReference type="Proteomes" id="UP000184315"/>
    </source>
</evidence>
<reference evidence="14" key="1">
    <citation type="submission" date="2015-10" db="EMBL/GenBank/DDBJ databases">
        <authorList>
            <person name="Regsiter A."/>
            <person name="william w."/>
        </authorList>
    </citation>
    <scope>NUCLEOTIDE SEQUENCE [LARGE SCALE GENOMIC DNA]</scope>
</reference>
<feature type="region of interest" description="Disordered" evidence="10">
    <location>
        <begin position="548"/>
        <end position="668"/>
    </location>
</feature>
<evidence type="ECO:0000313" key="13">
    <source>
        <dbReference type="EMBL" id="CUR33636.1"/>
    </source>
</evidence>
<dbReference type="STRING" id="671072.PL9214520175"/>
<dbReference type="InterPro" id="IPR017441">
    <property type="entry name" value="Protein_kinase_ATP_BS"/>
</dbReference>
<gene>
    <name evidence="13" type="ORF">PL9214520175</name>
</gene>
<dbReference type="OrthoDB" id="507628at2"/>
<dbReference type="PANTHER" id="PTHR24363">
    <property type="entry name" value="SERINE/THREONINE PROTEIN KINASE"/>
    <property type="match status" value="1"/>
</dbReference>
<evidence type="ECO:0000259" key="12">
    <source>
        <dbReference type="PROSITE" id="PS50011"/>
    </source>
</evidence>
<dbReference type="Pfam" id="PF00069">
    <property type="entry name" value="Pkinase"/>
    <property type="match status" value="1"/>
</dbReference>
<feature type="compositionally biased region" description="Pro residues" evidence="10">
    <location>
        <begin position="340"/>
        <end position="353"/>
    </location>
</feature>
<keyword evidence="2" id="KW-0723">Serine/threonine-protein kinase</keyword>
<dbReference type="InterPro" id="IPR011009">
    <property type="entry name" value="Kinase-like_dom_sf"/>
</dbReference>
<dbReference type="PROSITE" id="PS00109">
    <property type="entry name" value="PROTEIN_KINASE_TYR"/>
    <property type="match status" value="1"/>
</dbReference>
<dbReference type="Proteomes" id="UP000184315">
    <property type="component" value="Unassembled WGS sequence"/>
</dbReference>
<feature type="compositionally biased region" description="Pro residues" evidence="10">
    <location>
        <begin position="415"/>
        <end position="432"/>
    </location>
</feature>
<dbReference type="PRINTS" id="PR01217">
    <property type="entry name" value="PRICHEXTENSN"/>
</dbReference>
<feature type="transmembrane region" description="Helical" evidence="11">
    <location>
        <begin position="367"/>
        <end position="388"/>
    </location>
</feature>
<evidence type="ECO:0000256" key="3">
    <source>
        <dbReference type="ARBA" id="ARBA00022679"/>
    </source>
</evidence>
<dbReference type="CDD" id="cd14014">
    <property type="entry name" value="STKc_PknB_like"/>
    <property type="match status" value="1"/>
</dbReference>
<feature type="region of interest" description="Disordered" evidence="10">
    <location>
        <begin position="288"/>
        <end position="359"/>
    </location>
</feature>
<evidence type="ECO:0000256" key="2">
    <source>
        <dbReference type="ARBA" id="ARBA00022527"/>
    </source>
</evidence>
<dbReference type="EC" id="2.7.11.1" evidence="1"/>
<comment type="catalytic activity">
    <reaction evidence="8">
        <text>L-seryl-[protein] + ATP = O-phospho-L-seryl-[protein] + ADP + H(+)</text>
        <dbReference type="Rhea" id="RHEA:17989"/>
        <dbReference type="Rhea" id="RHEA-COMP:9863"/>
        <dbReference type="Rhea" id="RHEA-COMP:11604"/>
        <dbReference type="ChEBI" id="CHEBI:15378"/>
        <dbReference type="ChEBI" id="CHEBI:29999"/>
        <dbReference type="ChEBI" id="CHEBI:30616"/>
        <dbReference type="ChEBI" id="CHEBI:83421"/>
        <dbReference type="ChEBI" id="CHEBI:456216"/>
        <dbReference type="EC" id="2.7.11.1"/>
    </reaction>
</comment>
<feature type="compositionally biased region" description="Pro residues" evidence="10">
    <location>
        <begin position="575"/>
        <end position="658"/>
    </location>
</feature>
<dbReference type="RefSeq" id="WP_072720257.1">
    <property type="nucleotide sequence ID" value="NZ_LN889803.1"/>
</dbReference>
<feature type="compositionally biased region" description="Low complexity" evidence="10">
    <location>
        <begin position="327"/>
        <end position="339"/>
    </location>
</feature>
<dbReference type="Gene3D" id="2.60.120.380">
    <property type="match status" value="1"/>
</dbReference>
<sequence>MTQTAIPVGTILQNRYRLIGVLGQGGFGRTYLAEDQGRFNERCALKEFIPVQTGTYALQKSKELFRREAQILYQIHHAQIPQFGAVFEENQRLFLVQDYVEGKTYHALLMERKKAAPGFPQTFTEAEIVLFLRQMLPVLAHIHSLGIIHRDISPDNIILRHRDQLPILIDFGVVIEIATRINTPDLTLPPATRVGKLGYAPFEQIQTGQAFPSSDLYALAVTAIVLLTGQEPQYLLDQTALSWNWQPYSNVSPNFAQIINRMLSRQPSDRYPSAQDVEQALQTLNQPLSFPPTQTLPIPVPSPTPQPPDPNFSQLPTLAVGRPLVTQQGQQQAQNNNSPVVPPPTPSLSPNPDPILSSPQSLWDKPITVIIAGVLVACLAAWGSWALVKGFLKITDRKPEEPPSQVNPPLASPSNPIPSLPLPNLTPNPTPSNPALIPSPVVPTPTTKRLNLVVGEPTVVEGNLKANQAANYVVPAEAGQQFYASVSGEGVLLTLLGPDQQPINQGEAVSLWQGTLPSTGDYTVILNPIPGLPESNYKLDLTLINTLSPITPSEPQPEPTPLREPEPTPLREPEPSPQPTFAPAPAPAPVPAPEPAPTPAPTPPPTPAPTPPPTPAPTPEPAPIPAPEPTPAPPLEPSPTPEPTPEPVPESTPLPSPESQPITTPKLE</sequence>
<dbReference type="AlphaFoldDB" id="A0A1J1LNW3"/>
<dbReference type="PROSITE" id="PS00107">
    <property type="entry name" value="PROTEIN_KINASE_ATP"/>
    <property type="match status" value="1"/>
</dbReference>
<feature type="domain" description="Protein kinase" evidence="12">
    <location>
        <begin position="16"/>
        <end position="284"/>
    </location>
</feature>
<protein>
    <recommendedName>
        <fullName evidence="1">non-specific serine/threonine protein kinase</fullName>
        <ecNumber evidence="1">2.7.11.1</ecNumber>
    </recommendedName>
</protein>
<evidence type="ECO:0000256" key="11">
    <source>
        <dbReference type="SAM" id="Phobius"/>
    </source>
</evidence>
<evidence type="ECO:0000256" key="1">
    <source>
        <dbReference type="ARBA" id="ARBA00012513"/>
    </source>
</evidence>
<keyword evidence="3" id="KW-0808">Transferase</keyword>
<dbReference type="EMBL" id="CZDF01000158">
    <property type="protein sequence ID" value="CUR33636.1"/>
    <property type="molecule type" value="Genomic_DNA"/>
</dbReference>
<organism evidence="13 14">
    <name type="scientific">Planktothrix tepida PCC 9214</name>
    <dbReference type="NCBI Taxonomy" id="671072"/>
    <lineage>
        <taxon>Bacteria</taxon>
        <taxon>Bacillati</taxon>
        <taxon>Cyanobacteriota</taxon>
        <taxon>Cyanophyceae</taxon>
        <taxon>Oscillatoriophycideae</taxon>
        <taxon>Oscillatoriales</taxon>
        <taxon>Microcoleaceae</taxon>
        <taxon>Planktothrix</taxon>
    </lineage>
</organism>
<evidence type="ECO:0000256" key="4">
    <source>
        <dbReference type="ARBA" id="ARBA00022741"/>
    </source>
</evidence>
<dbReference type="GO" id="GO:0004674">
    <property type="term" value="F:protein serine/threonine kinase activity"/>
    <property type="evidence" value="ECO:0007669"/>
    <property type="project" value="UniProtKB-KW"/>
</dbReference>
<dbReference type="InterPro" id="IPR000719">
    <property type="entry name" value="Prot_kinase_dom"/>
</dbReference>
<dbReference type="InterPro" id="IPR008266">
    <property type="entry name" value="Tyr_kinase_AS"/>
</dbReference>
<keyword evidence="5 13" id="KW-0418">Kinase</keyword>
<evidence type="ECO:0000256" key="9">
    <source>
        <dbReference type="PROSITE-ProRule" id="PRU10141"/>
    </source>
</evidence>
<evidence type="ECO:0000256" key="10">
    <source>
        <dbReference type="SAM" id="MobiDB-lite"/>
    </source>
</evidence>
<dbReference type="Gene3D" id="1.10.510.10">
    <property type="entry name" value="Transferase(Phosphotransferase) domain 1"/>
    <property type="match status" value="1"/>
</dbReference>
<evidence type="ECO:0000256" key="7">
    <source>
        <dbReference type="ARBA" id="ARBA00047899"/>
    </source>
</evidence>
<feature type="compositionally biased region" description="Pro residues" evidence="10">
    <location>
        <begin position="298"/>
        <end position="310"/>
    </location>
</feature>
<evidence type="ECO:0000256" key="8">
    <source>
        <dbReference type="ARBA" id="ARBA00048679"/>
    </source>
</evidence>
<comment type="catalytic activity">
    <reaction evidence="7">
        <text>L-threonyl-[protein] + ATP = O-phospho-L-threonyl-[protein] + ADP + H(+)</text>
        <dbReference type="Rhea" id="RHEA:46608"/>
        <dbReference type="Rhea" id="RHEA-COMP:11060"/>
        <dbReference type="Rhea" id="RHEA-COMP:11605"/>
        <dbReference type="ChEBI" id="CHEBI:15378"/>
        <dbReference type="ChEBI" id="CHEBI:30013"/>
        <dbReference type="ChEBI" id="CHEBI:30616"/>
        <dbReference type="ChEBI" id="CHEBI:61977"/>
        <dbReference type="ChEBI" id="CHEBI:456216"/>
        <dbReference type="EC" id="2.7.11.1"/>
    </reaction>
</comment>
<accession>A0A1J1LNW3</accession>
<evidence type="ECO:0000256" key="6">
    <source>
        <dbReference type="ARBA" id="ARBA00022840"/>
    </source>
</evidence>